<dbReference type="SUPFAM" id="SSF53067">
    <property type="entry name" value="Actin-like ATPase domain"/>
    <property type="match status" value="1"/>
</dbReference>
<reference evidence="4 5" key="1">
    <citation type="journal article" date="2024" name="J Genomics">
        <title>Draft genome sequencing and assembly of Favolaschia claudopus CIRM-BRFM 2984 isolated from oak limbs.</title>
        <authorList>
            <person name="Navarro D."/>
            <person name="Drula E."/>
            <person name="Chaduli D."/>
            <person name="Cazenave R."/>
            <person name="Ahrendt S."/>
            <person name="Wang J."/>
            <person name="Lipzen A."/>
            <person name="Daum C."/>
            <person name="Barry K."/>
            <person name="Grigoriev I.V."/>
            <person name="Favel A."/>
            <person name="Rosso M.N."/>
            <person name="Martin F."/>
        </authorList>
    </citation>
    <scope>NUCLEOTIDE SEQUENCE [LARGE SCALE GENOMIC DNA]</scope>
    <source>
        <strain evidence="4 5">CIRM-BRFM 2984</strain>
    </source>
</reference>
<dbReference type="Gene3D" id="3.30.420.40">
    <property type="match status" value="2"/>
</dbReference>
<dbReference type="Pfam" id="PF02543">
    <property type="entry name" value="Carbam_trans_N"/>
    <property type="match status" value="1"/>
</dbReference>
<dbReference type="InterPro" id="IPR003696">
    <property type="entry name" value="Carbtransf_dom"/>
</dbReference>
<comment type="similarity">
    <text evidence="1">Belongs to the NodU/CmcH family.</text>
</comment>
<dbReference type="InterPro" id="IPR043129">
    <property type="entry name" value="ATPase_NBD"/>
</dbReference>
<proteinExistence type="inferred from homology"/>
<accession>A0AAW0A0M7</accession>
<dbReference type="EMBL" id="JAWWNJ010000095">
    <property type="protein sequence ID" value="KAK6997007.1"/>
    <property type="molecule type" value="Genomic_DNA"/>
</dbReference>
<feature type="domain" description="Carbamoyltransferase C-terminal" evidence="3">
    <location>
        <begin position="449"/>
        <end position="581"/>
    </location>
</feature>
<evidence type="ECO:0000259" key="3">
    <source>
        <dbReference type="Pfam" id="PF16861"/>
    </source>
</evidence>
<evidence type="ECO:0000313" key="4">
    <source>
        <dbReference type="EMBL" id="KAK6997007.1"/>
    </source>
</evidence>
<dbReference type="Pfam" id="PF16861">
    <property type="entry name" value="Carbam_trans_C"/>
    <property type="match status" value="1"/>
</dbReference>
<evidence type="ECO:0000259" key="2">
    <source>
        <dbReference type="Pfam" id="PF02543"/>
    </source>
</evidence>
<dbReference type="GO" id="GO:0003824">
    <property type="term" value="F:catalytic activity"/>
    <property type="evidence" value="ECO:0007669"/>
    <property type="project" value="InterPro"/>
</dbReference>
<dbReference type="CDD" id="cd24033">
    <property type="entry name" value="ASKHA_NBD_NodU_CmcH-like_N"/>
    <property type="match status" value="1"/>
</dbReference>
<feature type="domain" description="Carbamoyltransferase" evidence="2">
    <location>
        <begin position="31"/>
        <end position="409"/>
    </location>
</feature>
<protein>
    <submittedName>
        <fullName evidence="4">Carbamoyltransferase-domain-containing protein</fullName>
    </submittedName>
</protein>
<dbReference type="Gene3D" id="3.90.870.20">
    <property type="entry name" value="Carbamoyltransferase, C-terminal domain"/>
    <property type="match status" value="1"/>
</dbReference>
<dbReference type="InterPro" id="IPR051338">
    <property type="entry name" value="NodU/CmcH_Carbamoyltrnsfr"/>
</dbReference>
<keyword evidence="5" id="KW-1185">Reference proteome</keyword>
<dbReference type="InterPro" id="IPR031730">
    <property type="entry name" value="Carbam_trans_C"/>
</dbReference>
<comment type="caution">
    <text evidence="4">The sequence shown here is derived from an EMBL/GenBank/DDBJ whole genome shotgun (WGS) entry which is preliminary data.</text>
</comment>
<dbReference type="Proteomes" id="UP001362999">
    <property type="component" value="Unassembled WGS sequence"/>
</dbReference>
<sequence>MFSADSIAGNKIIDNVRTRVHSGEPCYIAGLGISGHNAGAALIRVSSSGGIQLLSNDEEERFTGVKHYEDYPAMAISELHCRLKTLGIKPDQIAAWATSWDYVLNNAFTNQTIAEELPGSLALYKKGAFFGWDPLLRSREALLAPDRIGRQLGLESAPQLIMLPHHENHASLSYAASPFAKSKEPTMIAVVDGCGDRGSISLFQSVPNSTRIKELYCNESIPDSLGIFYTIITRVDIWEQLHGETRTDTPTHTTRRLREIFHFGPQGQIRLNRKLANWHKAGDLQPYTAALEAITGPPIPLERMWNPDAILKIESVQHSEITRHRVDLAAATQLVFEDGIFHIIDHLIRSTQSDQLVLGGGSALNGIANMKLLEHFNREWYRHNFGKDTHLKLWIPPTTGDAGVTMGAAYNLALRADALDEEPEVKSLRLGNVSNNTDRLKVADLMAFIISQDGVLGLFQGPAETGPRALGQRSILANPCNPETRSILNERVKFREAIRPLAPMVSRGEASRFFELAEGASADDYNAYRYMVLTTKARPEAYEKIPAVVHKDGTCRIQMVMPEIHPLVHDYLKAMGRRVGAENASRAGAMRAPVTEYPTRAWLGRIEQHEARAAWEYDVPLNINRLLPLTHARCCLPHPPPHPPTMLPPQSPSLGMSIVQIVSTACEYSRRTAKQWGERRRQGDDKRDQASCGRLKDRRDTRLADFRRAKGPGKLVTMQETHYNQLCETRKKGNPTSTTTSTIENLMPLHPFLLRSTHLPQPPTIPNPVYRELDTAAA</sequence>
<gene>
    <name evidence="4" type="ORF">R3P38DRAFT_3626791</name>
</gene>
<evidence type="ECO:0000313" key="5">
    <source>
        <dbReference type="Proteomes" id="UP001362999"/>
    </source>
</evidence>
<dbReference type="InterPro" id="IPR038152">
    <property type="entry name" value="Carbam_trans_C_sf"/>
</dbReference>
<dbReference type="PANTHER" id="PTHR34847:SF1">
    <property type="entry name" value="NODULATION PROTEIN U"/>
    <property type="match status" value="1"/>
</dbReference>
<organism evidence="4 5">
    <name type="scientific">Favolaschia claudopus</name>
    <dbReference type="NCBI Taxonomy" id="2862362"/>
    <lineage>
        <taxon>Eukaryota</taxon>
        <taxon>Fungi</taxon>
        <taxon>Dikarya</taxon>
        <taxon>Basidiomycota</taxon>
        <taxon>Agaricomycotina</taxon>
        <taxon>Agaricomycetes</taxon>
        <taxon>Agaricomycetidae</taxon>
        <taxon>Agaricales</taxon>
        <taxon>Marasmiineae</taxon>
        <taxon>Mycenaceae</taxon>
        <taxon>Favolaschia</taxon>
    </lineage>
</organism>
<evidence type="ECO:0000256" key="1">
    <source>
        <dbReference type="ARBA" id="ARBA00006129"/>
    </source>
</evidence>
<name>A0AAW0A0M7_9AGAR</name>
<dbReference type="AlphaFoldDB" id="A0AAW0A0M7"/>
<dbReference type="PANTHER" id="PTHR34847">
    <property type="entry name" value="NODULATION PROTEIN U"/>
    <property type="match status" value="1"/>
</dbReference>